<accession>A0ABR6YIS0</accession>
<sequence length="128" mass="14584">MPFFNSELTPLLTPLPNETLFSISTRHHAFWGHSLARKTSLLLYGKAQGGYHHDLPNCLHAFCECTENRYGNITEICLERTLLRFYRRFISASETANAITVMSGTNVRHLKLRLGILQTKYSLPLGEC</sequence>
<evidence type="ECO:0000313" key="1">
    <source>
        <dbReference type="EMBL" id="MBC3883805.1"/>
    </source>
</evidence>
<name>A0ABR6YIS0_9BURK</name>
<protein>
    <submittedName>
        <fullName evidence="1">Uncharacterized protein</fullName>
    </submittedName>
</protein>
<keyword evidence="2" id="KW-1185">Reference proteome</keyword>
<gene>
    <name evidence="1" type="ORF">H8K27_01530</name>
</gene>
<evidence type="ECO:0000313" key="2">
    <source>
        <dbReference type="Proteomes" id="UP000613113"/>
    </source>
</evidence>
<dbReference type="Proteomes" id="UP000613113">
    <property type="component" value="Unassembled WGS sequence"/>
</dbReference>
<comment type="caution">
    <text evidence="1">The sequence shown here is derived from an EMBL/GenBank/DDBJ whole genome shotgun (WGS) entry which is preliminary data.</text>
</comment>
<organism evidence="1 2">
    <name type="scientific">Undibacterium griseum</name>
    <dbReference type="NCBI Taxonomy" id="2762295"/>
    <lineage>
        <taxon>Bacteria</taxon>
        <taxon>Pseudomonadati</taxon>
        <taxon>Pseudomonadota</taxon>
        <taxon>Betaproteobacteria</taxon>
        <taxon>Burkholderiales</taxon>
        <taxon>Oxalobacteraceae</taxon>
        <taxon>Undibacterium</taxon>
    </lineage>
</organism>
<dbReference type="EMBL" id="JACOGC010000001">
    <property type="protein sequence ID" value="MBC3883805.1"/>
    <property type="molecule type" value="Genomic_DNA"/>
</dbReference>
<proteinExistence type="predicted"/>
<reference evidence="1 2" key="1">
    <citation type="submission" date="2020-08" db="EMBL/GenBank/DDBJ databases">
        <title>Novel species isolated from subtropical streams in China.</title>
        <authorList>
            <person name="Lu H."/>
        </authorList>
    </citation>
    <scope>NUCLEOTIDE SEQUENCE [LARGE SCALE GENOMIC DNA]</scope>
    <source>
        <strain evidence="1 2">FT31W</strain>
    </source>
</reference>